<dbReference type="CDD" id="cd00009">
    <property type="entry name" value="AAA"/>
    <property type="match status" value="1"/>
</dbReference>
<evidence type="ECO:0000256" key="2">
    <source>
        <dbReference type="ARBA" id="ARBA00022840"/>
    </source>
</evidence>
<proteinExistence type="predicted"/>
<protein>
    <submittedName>
        <fullName evidence="4">Fis family transcriptional regulator</fullName>
    </submittedName>
</protein>
<organism evidence="4 5">
    <name type="scientific">Desulfoluna limicola</name>
    <dbReference type="NCBI Taxonomy" id="2810562"/>
    <lineage>
        <taxon>Bacteria</taxon>
        <taxon>Pseudomonadati</taxon>
        <taxon>Thermodesulfobacteriota</taxon>
        <taxon>Desulfobacteria</taxon>
        <taxon>Desulfobacterales</taxon>
        <taxon>Desulfolunaceae</taxon>
        <taxon>Desulfoluna</taxon>
    </lineage>
</organism>
<keyword evidence="1" id="KW-0547">Nucleotide-binding</keyword>
<dbReference type="InterPro" id="IPR002078">
    <property type="entry name" value="Sigma_54_int"/>
</dbReference>
<dbReference type="PANTHER" id="PTHR32071:SF122">
    <property type="entry name" value="SIGMA FACTOR"/>
    <property type="match status" value="1"/>
</dbReference>
<sequence length="492" mass="56469">MIRLTESQRHFFTLVSEAIYANPFAEEREAIDTRIAGLFPGARVENLIDETIREVSTRLKALEPSGLPRIDRVEPKDRSLVENALVFEFFYLFRERFDALTHRQLEAEDTSLTVPFADEAHAFFHDRGFSTKQFCHYMALCYQLRRAFLLIRDSLVGTSRAMRNLRRDLWNNVFTHDIGLYARYLINRMEDFSTLILGETGTGKGTAAIAIGRSGYIPFDPVRKAFTESFTRTFVSLNLSQYPESLLESELFGHKKGAFTGAVEDHKGVLERCSPNGAIFLDELGEIAPHTQIKLLQVLQERHFTPVGSHLKTRFNGRVIAATNRPFEELTGSDGFRADFFYRLCSDIITVPPLWVRIEEDPSELTALLNHTVTRMVGKESPEYTEMVREVIDRQLGEHYPWPGNVRELEQCTRRVLIKKSYMMTPTRQEASSLAETLTQGLRKGEMDIKELTCGYCAMLYKRHGTYGDVARITGLDRRTAKKYIEEFDQVD</sequence>
<gene>
    <name evidence="4" type="ORF">DSLASN_29550</name>
</gene>
<dbReference type="InterPro" id="IPR003593">
    <property type="entry name" value="AAA+_ATPase"/>
</dbReference>
<evidence type="ECO:0000313" key="4">
    <source>
        <dbReference type="EMBL" id="BCS97323.1"/>
    </source>
</evidence>
<dbReference type="Gene3D" id="1.10.8.60">
    <property type="match status" value="1"/>
</dbReference>
<keyword evidence="2" id="KW-0067">ATP-binding</keyword>
<dbReference type="PANTHER" id="PTHR32071">
    <property type="entry name" value="TRANSCRIPTIONAL REGULATORY PROTEIN"/>
    <property type="match status" value="1"/>
</dbReference>
<dbReference type="Proteomes" id="UP001320148">
    <property type="component" value="Chromosome"/>
</dbReference>
<name>A0ABN6F5Q1_9BACT</name>
<dbReference type="PROSITE" id="PS50045">
    <property type="entry name" value="SIGMA54_INTERACT_4"/>
    <property type="match status" value="1"/>
</dbReference>
<evidence type="ECO:0000256" key="1">
    <source>
        <dbReference type="ARBA" id="ARBA00022741"/>
    </source>
</evidence>
<evidence type="ECO:0000313" key="5">
    <source>
        <dbReference type="Proteomes" id="UP001320148"/>
    </source>
</evidence>
<dbReference type="RefSeq" id="WP_236888754.1">
    <property type="nucleotide sequence ID" value="NZ_AP024488.1"/>
</dbReference>
<reference evidence="4 5" key="1">
    <citation type="submission" date="2021-02" db="EMBL/GenBank/DDBJ databases">
        <title>Complete genome of Desulfoluna sp. strain ASN36.</title>
        <authorList>
            <person name="Takahashi A."/>
            <person name="Kojima H."/>
            <person name="Fukui M."/>
        </authorList>
    </citation>
    <scope>NUCLEOTIDE SEQUENCE [LARGE SCALE GENOMIC DNA]</scope>
    <source>
        <strain evidence="4 5">ASN36</strain>
    </source>
</reference>
<dbReference type="EMBL" id="AP024488">
    <property type="protein sequence ID" value="BCS97323.1"/>
    <property type="molecule type" value="Genomic_DNA"/>
</dbReference>
<feature type="domain" description="Sigma-54 factor interaction" evidence="3">
    <location>
        <begin position="155"/>
        <end position="418"/>
    </location>
</feature>
<dbReference type="InterPro" id="IPR027417">
    <property type="entry name" value="P-loop_NTPase"/>
</dbReference>
<accession>A0ABN6F5Q1</accession>
<dbReference type="SUPFAM" id="SSF52540">
    <property type="entry name" value="P-loop containing nucleoside triphosphate hydrolases"/>
    <property type="match status" value="1"/>
</dbReference>
<dbReference type="Pfam" id="PF00158">
    <property type="entry name" value="Sigma54_activat"/>
    <property type="match status" value="1"/>
</dbReference>
<dbReference type="SMART" id="SM00382">
    <property type="entry name" value="AAA"/>
    <property type="match status" value="1"/>
</dbReference>
<keyword evidence="5" id="KW-1185">Reference proteome</keyword>
<dbReference type="Gene3D" id="3.40.50.300">
    <property type="entry name" value="P-loop containing nucleotide triphosphate hydrolases"/>
    <property type="match status" value="1"/>
</dbReference>
<evidence type="ECO:0000259" key="3">
    <source>
        <dbReference type="PROSITE" id="PS50045"/>
    </source>
</evidence>